<dbReference type="InterPro" id="IPR015797">
    <property type="entry name" value="NUDIX_hydrolase-like_dom_sf"/>
</dbReference>
<keyword evidence="8" id="KW-0472">Membrane</keyword>
<evidence type="ECO:0000313" key="10">
    <source>
        <dbReference type="EMBL" id="RUS83739.1"/>
    </source>
</evidence>
<proteinExistence type="inferred from homology"/>
<evidence type="ECO:0000313" key="11">
    <source>
        <dbReference type="Proteomes" id="UP000271974"/>
    </source>
</evidence>
<reference evidence="10 11" key="1">
    <citation type="submission" date="2019-01" db="EMBL/GenBank/DDBJ databases">
        <title>A draft genome assembly of the solar-powered sea slug Elysia chlorotica.</title>
        <authorList>
            <person name="Cai H."/>
            <person name="Li Q."/>
            <person name="Fang X."/>
            <person name="Li J."/>
            <person name="Curtis N.E."/>
            <person name="Altenburger A."/>
            <person name="Shibata T."/>
            <person name="Feng M."/>
            <person name="Maeda T."/>
            <person name="Schwartz J.A."/>
            <person name="Shigenobu S."/>
            <person name="Lundholm N."/>
            <person name="Nishiyama T."/>
            <person name="Yang H."/>
            <person name="Hasebe M."/>
            <person name="Li S."/>
            <person name="Pierce S.K."/>
            <person name="Wang J."/>
        </authorList>
    </citation>
    <scope>NUCLEOTIDE SEQUENCE [LARGE SCALE GENOMIC DNA]</scope>
    <source>
        <strain evidence="10">EC2010</strain>
        <tissue evidence="10">Whole organism of an adult</tissue>
    </source>
</reference>
<dbReference type="GO" id="GO:0009132">
    <property type="term" value="P:nucleoside diphosphate metabolic process"/>
    <property type="evidence" value="ECO:0007669"/>
    <property type="project" value="InterPro"/>
</dbReference>
<dbReference type="GO" id="GO:0010945">
    <property type="term" value="F:coenzyme A diphosphatase activity"/>
    <property type="evidence" value="ECO:0007669"/>
    <property type="project" value="InterPro"/>
</dbReference>
<feature type="domain" description="Nudix hydrolase" evidence="9">
    <location>
        <begin position="71"/>
        <end position="216"/>
    </location>
</feature>
<keyword evidence="8" id="KW-1133">Transmembrane helix</keyword>
<dbReference type="PROSITE" id="PS51462">
    <property type="entry name" value="NUDIX"/>
    <property type="match status" value="1"/>
</dbReference>
<name>A0A433TQ68_ELYCH</name>
<evidence type="ECO:0000259" key="9">
    <source>
        <dbReference type="PROSITE" id="PS51462"/>
    </source>
</evidence>
<feature type="transmembrane region" description="Helical" evidence="8">
    <location>
        <begin position="222"/>
        <end position="242"/>
    </location>
</feature>
<protein>
    <recommendedName>
        <fullName evidence="9">Nudix hydrolase domain-containing protein</fullName>
    </recommendedName>
</protein>
<dbReference type="InterPro" id="IPR045121">
    <property type="entry name" value="CoAse"/>
</dbReference>
<dbReference type="GO" id="GO:0030145">
    <property type="term" value="F:manganese ion binding"/>
    <property type="evidence" value="ECO:0007669"/>
    <property type="project" value="InterPro"/>
</dbReference>
<dbReference type="STRING" id="188477.A0A433TQ68"/>
<gene>
    <name evidence="10" type="ORF">EGW08_008490</name>
</gene>
<keyword evidence="11" id="KW-1185">Reference proteome</keyword>
<dbReference type="InterPro" id="IPR000086">
    <property type="entry name" value="NUDIX_hydrolase_dom"/>
</dbReference>
<evidence type="ECO:0000256" key="6">
    <source>
        <dbReference type="ARBA" id="ARBA00022842"/>
    </source>
</evidence>
<accession>A0A433TQ68</accession>
<dbReference type="GO" id="GO:0000287">
    <property type="term" value="F:magnesium ion binding"/>
    <property type="evidence" value="ECO:0007669"/>
    <property type="project" value="InterPro"/>
</dbReference>
<dbReference type="OrthoDB" id="10262892at2759"/>
<dbReference type="Proteomes" id="UP000271974">
    <property type="component" value="Unassembled WGS sequence"/>
</dbReference>
<evidence type="ECO:0000256" key="8">
    <source>
        <dbReference type="SAM" id="Phobius"/>
    </source>
</evidence>
<comment type="caution">
    <text evidence="10">The sequence shown here is derived from an EMBL/GenBank/DDBJ whole genome shotgun (WGS) entry which is preliminary data.</text>
</comment>
<evidence type="ECO:0000256" key="7">
    <source>
        <dbReference type="ARBA" id="ARBA00023211"/>
    </source>
</evidence>
<dbReference type="PANTHER" id="PTHR12992:SF11">
    <property type="entry name" value="MITOCHONDRIAL COENZYME A DIPHOSPHATASE NUDT8"/>
    <property type="match status" value="1"/>
</dbReference>
<dbReference type="Pfam" id="PF00293">
    <property type="entry name" value="NUDIX"/>
    <property type="match status" value="1"/>
</dbReference>
<keyword evidence="6" id="KW-0460">Magnesium</keyword>
<keyword evidence="5" id="KW-0378">Hydrolase</keyword>
<evidence type="ECO:0000256" key="2">
    <source>
        <dbReference type="ARBA" id="ARBA00001946"/>
    </source>
</evidence>
<dbReference type="PROSITE" id="PS01293">
    <property type="entry name" value="NUDIX_COA"/>
    <property type="match status" value="1"/>
</dbReference>
<evidence type="ECO:0000256" key="5">
    <source>
        <dbReference type="ARBA" id="ARBA00022801"/>
    </source>
</evidence>
<dbReference type="SUPFAM" id="SSF55811">
    <property type="entry name" value="Nudix"/>
    <property type="match status" value="1"/>
</dbReference>
<keyword evidence="4" id="KW-0479">Metal-binding</keyword>
<dbReference type="InterPro" id="IPR000059">
    <property type="entry name" value="NUDIX_hydrolase_NudL_CS"/>
</dbReference>
<dbReference type="PANTHER" id="PTHR12992">
    <property type="entry name" value="NUDIX HYDROLASE"/>
    <property type="match status" value="1"/>
</dbReference>
<sequence length="266" mass="29523">MMARNIQVLNSLYKLLGCRSIWQPSSPCQSYSTQVTFDTILGEENKLRTQKALQSVNPASYRGDSQDSWGGPSAAILVPLCTVNGQPSLLFTLRSSRLKKHRGQVSFPGGYVEDTDPDINSTALREAQEELGLDPARCEIWGHLRALPTSGSRHKVVQPVVARITGGDLSLNELKVNHDEVEEAFTVPLEHLCNHANIGVTRFRGDDKPYTIPVYTGAAHRIWGFTAVVTHILLSVLAPNLYTFKVLHKKTLSHRQPKHSLHGRQT</sequence>
<dbReference type="AlphaFoldDB" id="A0A433TQ68"/>
<dbReference type="CDD" id="cd03426">
    <property type="entry name" value="NUDIX_CoAse_Nudt7"/>
    <property type="match status" value="1"/>
</dbReference>
<evidence type="ECO:0000256" key="4">
    <source>
        <dbReference type="ARBA" id="ARBA00022723"/>
    </source>
</evidence>
<keyword evidence="7" id="KW-0464">Manganese</keyword>
<comment type="cofactor">
    <cofactor evidence="2">
        <name>Mg(2+)</name>
        <dbReference type="ChEBI" id="CHEBI:18420"/>
    </cofactor>
</comment>
<organism evidence="10 11">
    <name type="scientific">Elysia chlorotica</name>
    <name type="common">Eastern emerald elysia</name>
    <name type="synonym">Sea slug</name>
    <dbReference type="NCBI Taxonomy" id="188477"/>
    <lineage>
        <taxon>Eukaryota</taxon>
        <taxon>Metazoa</taxon>
        <taxon>Spiralia</taxon>
        <taxon>Lophotrochozoa</taxon>
        <taxon>Mollusca</taxon>
        <taxon>Gastropoda</taxon>
        <taxon>Heterobranchia</taxon>
        <taxon>Euthyneura</taxon>
        <taxon>Panpulmonata</taxon>
        <taxon>Sacoglossa</taxon>
        <taxon>Placobranchoidea</taxon>
        <taxon>Plakobranchidae</taxon>
        <taxon>Elysia</taxon>
    </lineage>
</organism>
<dbReference type="Gene3D" id="3.90.79.10">
    <property type="entry name" value="Nucleoside Triphosphate Pyrophosphohydrolase"/>
    <property type="match status" value="1"/>
</dbReference>
<evidence type="ECO:0000256" key="1">
    <source>
        <dbReference type="ARBA" id="ARBA00001936"/>
    </source>
</evidence>
<comment type="similarity">
    <text evidence="3">Belongs to the Nudix hydrolase family. PCD1 subfamily.</text>
</comment>
<evidence type="ECO:0000256" key="3">
    <source>
        <dbReference type="ARBA" id="ARBA00006506"/>
    </source>
</evidence>
<comment type="cofactor">
    <cofactor evidence="1">
        <name>Mn(2+)</name>
        <dbReference type="ChEBI" id="CHEBI:29035"/>
    </cofactor>
</comment>
<dbReference type="EMBL" id="RQTK01000232">
    <property type="protein sequence ID" value="RUS83739.1"/>
    <property type="molecule type" value="Genomic_DNA"/>
</dbReference>
<keyword evidence="8" id="KW-0812">Transmembrane</keyword>